<keyword evidence="3" id="KW-1185">Reference proteome</keyword>
<dbReference type="OrthoDB" id="6047015at2"/>
<sequence>MKRLISLAPALLSTLLAALALAGCATGPKMDDNQRLALYRAHAGAPVDSFQYFGSINGWTPLGDSALALWTKPNQAYLLELNGRCPDLDFAQAITVSNQMGRVHQRFDKVLVLGRQSIKMPCFISRILPLDVKAIKQAQQDMRAAGTMPEDAKP</sequence>
<dbReference type="InterPro" id="IPR045500">
    <property type="entry name" value="DUF6491"/>
</dbReference>
<organism evidence="2 3">
    <name type="scientific">Lysobacter capsici AZ78</name>
    <dbReference type="NCBI Taxonomy" id="1444315"/>
    <lineage>
        <taxon>Bacteria</taxon>
        <taxon>Pseudomonadati</taxon>
        <taxon>Pseudomonadota</taxon>
        <taxon>Gammaproteobacteria</taxon>
        <taxon>Lysobacterales</taxon>
        <taxon>Lysobacteraceae</taxon>
        <taxon>Lysobacter</taxon>
    </lineage>
</organism>
<dbReference type="Proteomes" id="UP000023435">
    <property type="component" value="Unassembled WGS sequence"/>
</dbReference>
<dbReference type="RefSeq" id="WP_036101955.1">
    <property type="nucleotide sequence ID" value="NZ_JAJA02000001.1"/>
</dbReference>
<evidence type="ECO:0000256" key="1">
    <source>
        <dbReference type="SAM" id="SignalP"/>
    </source>
</evidence>
<dbReference type="Pfam" id="PF20101">
    <property type="entry name" value="DUF6491"/>
    <property type="match status" value="1"/>
</dbReference>
<gene>
    <name evidence="2" type="ORF">AZ78_1422</name>
</gene>
<proteinExistence type="predicted"/>
<dbReference type="EMBL" id="JAJA02000001">
    <property type="protein sequence ID" value="KWS03873.1"/>
    <property type="molecule type" value="Genomic_DNA"/>
</dbReference>
<dbReference type="AlphaFoldDB" id="A0A120AG14"/>
<accession>A0A120AG14</accession>
<comment type="caution">
    <text evidence="2">The sequence shown here is derived from an EMBL/GenBank/DDBJ whole genome shotgun (WGS) entry which is preliminary data.</text>
</comment>
<protein>
    <recommendedName>
        <fullName evidence="4">Lipoprotein</fullName>
    </recommendedName>
</protein>
<feature type="chain" id="PRO_5007163622" description="Lipoprotein" evidence="1">
    <location>
        <begin position="23"/>
        <end position="154"/>
    </location>
</feature>
<keyword evidence="1" id="KW-0732">Signal</keyword>
<dbReference type="PROSITE" id="PS51257">
    <property type="entry name" value="PROKAR_LIPOPROTEIN"/>
    <property type="match status" value="1"/>
</dbReference>
<feature type="signal peptide" evidence="1">
    <location>
        <begin position="1"/>
        <end position="22"/>
    </location>
</feature>
<evidence type="ECO:0000313" key="2">
    <source>
        <dbReference type="EMBL" id="KWS03873.1"/>
    </source>
</evidence>
<evidence type="ECO:0008006" key="4">
    <source>
        <dbReference type="Google" id="ProtNLM"/>
    </source>
</evidence>
<evidence type="ECO:0000313" key="3">
    <source>
        <dbReference type="Proteomes" id="UP000023435"/>
    </source>
</evidence>
<reference evidence="2 3" key="1">
    <citation type="journal article" date="2014" name="Genome Announc.">
        <title>Draft Genome Sequence of Lysobacter capsici AZ78, a Bacterium Antagonistic to Plant-Pathogenic Oomycetes.</title>
        <authorList>
            <person name="Puopolo G."/>
            <person name="Sonego P."/>
            <person name="Engelen K."/>
            <person name="Pertot I."/>
        </authorList>
    </citation>
    <scope>NUCLEOTIDE SEQUENCE [LARGE SCALE GENOMIC DNA]</scope>
    <source>
        <strain evidence="2 3">AZ78</strain>
    </source>
</reference>
<name>A0A120AG14_9GAMM</name>